<keyword evidence="3" id="KW-0732">Signal</keyword>
<dbReference type="GO" id="GO:0022857">
    <property type="term" value="F:transmembrane transporter activity"/>
    <property type="evidence" value="ECO:0007669"/>
    <property type="project" value="InterPro"/>
</dbReference>
<dbReference type="EMBL" id="QJJM01000012">
    <property type="protein sequence ID" value="PXW71565.1"/>
    <property type="molecule type" value="Genomic_DNA"/>
</dbReference>
<evidence type="ECO:0000256" key="1">
    <source>
        <dbReference type="ARBA" id="ARBA00009477"/>
    </source>
</evidence>
<evidence type="ECO:0000313" key="6">
    <source>
        <dbReference type="EMBL" id="PXW71565.1"/>
    </source>
</evidence>
<keyword evidence="7" id="KW-1185">Reference proteome</keyword>
<dbReference type="Proteomes" id="UP000248014">
    <property type="component" value="Unassembled WGS sequence"/>
</dbReference>
<dbReference type="SUPFAM" id="SSF111369">
    <property type="entry name" value="HlyD-like secretion proteins"/>
    <property type="match status" value="1"/>
</dbReference>
<evidence type="ECO:0000256" key="3">
    <source>
        <dbReference type="SAM" id="SignalP"/>
    </source>
</evidence>
<dbReference type="PANTHER" id="PTHR30097">
    <property type="entry name" value="CATION EFFLUX SYSTEM PROTEIN CUSB"/>
    <property type="match status" value="1"/>
</dbReference>
<proteinExistence type="inferred from homology"/>
<accession>A0A2V3V722</accession>
<dbReference type="RefSeq" id="WP_110299711.1">
    <property type="nucleotide sequence ID" value="NZ_QJJM01000012.1"/>
</dbReference>
<feature type="chain" id="PRO_5016014929" evidence="3">
    <location>
        <begin position="21"/>
        <end position="374"/>
    </location>
</feature>
<evidence type="ECO:0000256" key="2">
    <source>
        <dbReference type="ARBA" id="ARBA00022448"/>
    </source>
</evidence>
<dbReference type="InterPro" id="IPR058625">
    <property type="entry name" value="MdtA-like_BSH"/>
</dbReference>
<dbReference type="NCBIfam" id="TIGR01730">
    <property type="entry name" value="RND_mfp"/>
    <property type="match status" value="1"/>
</dbReference>
<dbReference type="Gene3D" id="2.40.420.20">
    <property type="match status" value="1"/>
</dbReference>
<reference evidence="6 7" key="1">
    <citation type="submission" date="2018-05" db="EMBL/GenBank/DDBJ databases">
        <title>Genomic Encyclopedia of Type Strains, Phase IV (KMG-IV): sequencing the most valuable type-strain genomes for metagenomic binning, comparative biology and taxonomic classification.</title>
        <authorList>
            <person name="Goeker M."/>
        </authorList>
    </citation>
    <scope>NUCLEOTIDE SEQUENCE [LARGE SCALE GENOMIC DNA]</scope>
    <source>
        <strain evidence="6 7">DSM 3183</strain>
    </source>
</reference>
<dbReference type="Gene3D" id="2.40.30.170">
    <property type="match status" value="1"/>
</dbReference>
<sequence>MDRAKIISASLAALAIVSVAAGYQFLGGSGQPDAASEETADTKTAPGMLSSQQLRRLGIQTVSAEAAGDVPMGTVPAAITLPPEAQVAVTAPFDGAIVRLHVIQGQQVSAGQPLATVKSREPLQYGAELARAQARLGLAEASASRTRQLVDEGIIAGARADEMNAAIRVARTDVAENARILRQAGASSAGEVTLRAPISGRVATMTAQVGGPVMATSAPFVIENSSAFTLDLQLPERLAGKVRPGMRIVVPASGAMPEIVGSIVSVGASLDPATRSIIAKARIDGAPPLVAGKSVMVVIQADGAQPGVSVPSSAITQIDGKPHALLKTGKGFAPRAVTVAGQSGDRTILSDGLKPGDKVAVSGLSELKMLLAGN</sequence>
<dbReference type="Gene3D" id="2.40.50.100">
    <property type="match status" value="1"/>
</dbReference>
<dbReference type="InterPro" id="IPR006143">
    <property type="entry name" value="RND_pump_MFP"/>
</dbReference>
<feature type="signal peptide" evidence="3">
    <location>
        <begin position="1"/>
        <end position="20"/>
    </location>
</feature>
<dbReference type="Gene3D" id="1.10.287.470">
    <property type="entry name" value="Helix hairpin bin"/>
    <property type="match status" value="1"/>
</dbReference>
<dbReference type="InterPro" id="IPR051909">
    <property type="entry name" value="MFP_Cation_Efflux"/>
</dbReference>
<dbReference type="GO" id="GO:0016020">
    <property type="term" value="C:membrane"/>
    <property type="evidence" value="ECO:0007669"/>
    <property type="project" value="InterPro"/>
</dbReference>
<name>A0A2V3V722_9SPHN</name>
<dbReference type="AlphaFoldDB" id="A0A2V3V722"/>
<keyword evidence="2" id="KW-0813">Transport</keyword>
<protein>
    <submittedName>
        <fullName evidence="6">Cobalt-zinc-cadmium efflux system membrane fusion protein</fullName>
    </submittedName>
</protein>
<dbReference type="Pfam" id="PF25975">
    <property type="entry name" value="CzcB_C"/>
    <property type="match status" value="1"/>
</dbReference>
<dbReference type="GO" id="GO:0030313">
    <property type="term" value="C:cell envelope"/>
    <property type="evidence" value="ECO:0007669"/>
    <property type="project" value="TreeGrafter"/>
</dbReference>
<dbReference type="GO" id="GO:0060003">
    <property type="term" value="P:copper ion export"/>
    <property type="evidence" value="ECO:0007669"/>
    <property type="project" value="TreeGrafter"/>
</dbReference>
<dbReference type="InterPro" id="IPR058649">
    <property type="entry name" value="CzcB_C"/>
</dbReference>
<comment type="caution">
    <text evidence="6">The sequence shown here is derived from an EMBL/GenBank/DDBJ whole genome shotgun (WGS) entry which is preliminary data.</text>
</comment>
<gene>
    <name evidence="6" type="ORF">C7451_1127</name>
</gene>
<dbReference type="Pfam" id="PF25917">
    <property type="entry name" value="BSH_RND"/>
    <property type="match status" value="1"/>
</dbReference>
<dbReference type="PANTHER" id="PTHR30097:SF4">
    <property type="entry name" value="SLR6042 PROTEIN"/>
    <property type="match status" value="1"/>
</dbReference>
<dbReference type="GO" id="GO:0015679">
    <property type="term" value="P:plasma membrane copper ion transport"/>
    <property type="evidence" value="ECO:0007669"/>
    <property type="project" value="TreeGrafter"/>
</dbReference>
<feature type="domain" description="Multidrug resistance protein MdtA-like barrel-sandwich hybrid" evidence="4">
    <location>
        <begin position="86"/>
        <end position="219"/>
    </location>
</feature>
<evidence type="ECO:0000313" key="7">
    <source>
        <dbReference type="Proteomes" id="UP000248014"/>
    </source>
</evidence>
<organism evidence="6 7">
    <name type="scientific">Blastomonas natatoria</name>
    <dbReference type="NCBI Taxonomy" id="34015"/>
    <lineage>
        <taxon>Bacteria</taxon>
        <taxon>Pseudomonadati</taxon>
        <taxon>Pseudomonadota</taxon>
        <taxon>Alphaproteobacteria</taxon>
        <taxon>Sphingomonadales</taxon>
        <taxon>Sphingomonadaceae</taxon>
        <taxon>Blastomonas</taxon>
    </lineage>
</organism>
<feature type="domain" description="CzcB-like C-terminal circularly permuted SH3-like" evidence="5">
    <location>
        <begin position="308"/>
        <end position="363"/>
    </location>
</feature>
<dbReference type="OrthoDB" id="7616937at2"/>
<evidence type="ECO:0000259" key="4">
    <source>
        <dbReference type="Pfam" id="PF25917"/>
    </source>
</evidence>
<comment type="similarity">
    <text evidence="1">Belongs to the membrane fusion protein (MFP) (TC 8.A.1) family.</text>
</comment>
<evidence type="ECO:0000259" key="5">
    <source>
        <dbReference type="Pfam" id="PF25975"/>
    </source>
</evidence>